<gene>
    <name evidence="1" type="ORF">CU098_008304</name>
</gene>
<dbReference type="GO" id="GO:0070941">
    <property type="term" value="P:eisosome assembly"/>
    <property type="evidence" value="ECO:0007669"/>
    <property type="project" value="TreeGrafter"/>
</dbReference>
<accession>A0A367KN04</accession>
<evidence type="ECO:0000313" key="2">
    <source>
        <dbReference type="Proteomes" id="UP000253551"/>
    </source>
</evidence>
<evidence type="ECO:0000313" key="1">
    <source>
        <dbReference type="EMBL" id="RCI03557.1"/>
    </source>
</evidence>
<dbReference type="STRING" id="4846.A0A367KN04"/>
<organism evidence="1 2">
    <name type="scientific">Rhizopus stolonifer</name>
    <name type="common">Rhizopus nigricans</name>
    <dbReference type="NCBI Taxonomy" id="4846"/>
    <lineage>
        <taxon>Eukaryota</taxon>
        <taxon>Fungi</taxon>
        <taxon>Fungi incertae sedis</taxon>
        <taxon>Mucoromycota</taxon>
        <taxon>Mucoromycotina</taxon>
        <taxon>Mucoromycetes</taxon>
        <taxon>Mucorales</taxon>
        <taxon>Mucorineae</taxon>
        <taxon>Rhizopodaceae</taxon>
        <taxon>Rhizopus</taxon>
    </lineage>
</organism>
<comment type="caution">
    <text evidence="1">The sequence shown here is derived from an EMBL/GenBank/DDBJ whole genome shotgun (WGS) entry which is preliminary data.</text>
</comment>
<dbReference type="AlphaFoldDB" id="A0A367KN04"/>
<dbReference type="InterPro" id="IPR028245">
    <property type="entry name" value="PIL1/LSP1"/>
</dbReference>
<sequence length="275" mass="32291">MSFKDLQYSISKLTTDVQSQVARNNPLQNNDTRCLNYWLFQQRNELAALKTRSYQHLETNKAFKEWVYEESLKHKDKDYAGDIKEVGGALYALFEKQSELDQQYINEYQLHRRIVKSIRQKEQKILNFQERKRAVEDRIGHLKKSNPKSSKIQEFEKELGAMQPEEDIADFKRDMLKEAFYMKLNALQEYAEKLTILAKSGKEIVDILGKPHDKSELNMMMMDMMLSVDGWHSERRPTLLPFNEKEGDAISLTEDDIDEQLAMPCVSCDVKDHKI</sequence>
<protein>
    <submittedName>
        <fullName evidence="1">Uncharacterized protein</fullName>
    </submittedName>
</protein>
<reference evidence="1 2" key="1">
    <citation type="journal article" date="2018" name="G3 (Bethesda)">
        <title>Phylogenetic and Phylogenomic Definition of Rhizopus Species.</title>
        <authorList>
            <person name="Gryganskyi A.P."/>
            <person name="Golan J."/>
            <person name="Dolatabadi S."/>
            <person name="Mondo S."/>
            <person name="Robb S."/>
            <person name="Idnurm A."/>
            <person name="Muszewska A."/>
            <person name="Steczkiewicz K."/>
            <person name="Masonjones S."/>
            <person name="Liao H.L."/>
            <person name="Gajdeczka M.T."/>
            <person name="Anike F."/>
            <person name="Vuek A."/>
            <person name="Anishchenko I.M."/>
            <person name="Voigt K."/>
            <person name="de Hoog G.S."/>
            <person name="Smith M.E."/>
            <person name="Heitman J."/>
            <person name="Vilgalys R."/>
            <person name="Stajich J.E."/>
        </authorList>
    </citation>
    <scope>NUCLEOTIDE SEQUENCE [LARGE SCALE GENOMIC DNA]</scope>
    <source>
        <strain evidence="1 2">LSU 92-RS-03</strain>
    </source>
</reference>
<dbReference type="GO" id="GO:0036286">
    <property type="term" value="C:eisosome filament"/>
    <property type="evidence" value="ECO:0007669"/>
    <property type="project" value="TreeGrafter"/>
</dbReference>
<dbReference type="GO" id="GO:0008289">
    <property type="term" value="F:lipid binding"/>
    <property type="evidence" value="ECO:0007669"/>
    <property type="project" value="TreeGrafter"/>
</dbReference>
<name>A0A367KN04_RHIST</name>
<dbReference type="Proteomes" id="UP000253551">
    <property type="component" value="Unassembled WGS sequence"/>
</dbReference>
<dbReference type="PANTHER" id="PTHR31962">
    <property type="entry name" value="SPHINGOLIPID LONG CHAIN BASE-RESPONSIVE PROTEIN PIL1"/>
    <property type="match status" value="1"/>
</dbReference>
<dbReference type="GO" id="GO:0006897">
    <property type="term" value="P:endocytosis"/>
    <property type="evidence" value="ECO:0007669"/>
    <property type="project" value="TreeGrafter"/>
</dbReference>
<keyword evidence="2" id="KW-1185">Reference proteome</keyword>
<dbReference type="EMBL" id="PJQM01000974">
    <property type="protein sequence ID" value="RCI03557.1"/>
    <property type="molecule type" value="Genomic_DNA"/>
</dbReference>
<dbReference type="PANTHER" id="PTHR31962:SF1">
    <property type="entry name" value="SPHINGOLIPID LONG CHAIN BASE-RESPONSIVE PROTEIN PIL1"/>
    <property type="match status" value="1"/>
</dbReference>
<dbReference type="Pfam" id="PF13805">
    <property type="entry name" value="Pil1"/>
    <property type="match status" value="1"/>
</dbReference>
<dbReference type="GO" id="GO:0005886">
    <property type="term" value="C:plasma membrane"/>
    <property type="evidence" value="ECO:0007669"/>
    <property type="project" value="TreeGrafter"/>
</dbReference>
<dbReference type="InterPro" id="IPR027267">
    <property type="entry name" value="AH/BAR_dom_sf"/>
</dbReference>
<proteinExistence type="predicted"/>
<dbReference type="Gene3D" id="1.20.1270.60">
    <property type="entry name" value="Arfaptin homology (AH) domain/BAR domain"/>
    <property type="match status" value="1"/>
</dbReference>
<dbReference type="OrthoDB" id="5599269at2759"/>